<dbReference type="AlphaFoldDB" id="A0AAD9Z256"/>
<gene>
    <name evidence="1" type="ORF">OEA41_009681</name>
</gene>
<sequence length="292" mass="31871">MLMTILWGGTYVAAPTYSMTDLIEAFTIDTTSKMINQIFQQYQAYVQFTDLGDDASGTKCNTDTHGPETARYCADGGVYYVKAMTENGNVPNSAMPYGYSGLDGVNIQPWWISAASSKVYRQYHLTFNSSDEFAFTDTLGDLIASNVNNIKGLIGQLPGEWSLPVCDGGKNYFGCDDVGNNWCGGNETSTTWEASGRTSGIITIDHQWVPCACGFQGNETMQFYNNTGIAANLNMENIAASCMRSMAENNNQGYLQINGGMPLNNEITMDSSYTMTMTSTNAKPTTSPVHYV</sequence>
<dbReference type="Proteomes" id="UP001276659">
    <property type="component" value="Unassembled WGS sequence"/>
</dbReference>
<evidence type="ECO:0000313" key="2">
    <source>
        <dbReference type="Proteomes" id="UP001276659"/>
    </source>
</evidence>
<name>A0AAD9Z256_9LECA</name>
<comment type="caution">
    <text evidence="1">The sequence shown here is derived from an EMBL/GenBank/DDBJ whole genome shotgun (WGS) entry which is preliminary data.</text>
</comment>
<organism evidence="1 2">
    <name type="scientific">Lepraria neglecta</name>
    <dbReference type="NCBI Taxonomy" id="209136"/>
    <lineage>
        <taxon>Eukaryota</taxon>
        <taxon>Fungi</taxon>
        <taxon>Dikarya</taxon>
        <taxon>Ascomycota</taxon>
        <taxon>Pezizomycotina</taxon>
        <taxon>Lecanoromycetes</taxon>
        <taxon>OSLEUM clade</taxon>
        <taxon>Lecanoromycetidae</taxon>
        <taxon>Lecanorales</taxon>
        <taxon>Lecanorineae</taxon>
        <taxon>Stereocaulaceae</taxon>
        <taxon>Lepraria</taxon>
    </lineage>
</organism>
<keyword evidence="2" id="KW-1185">Reference proteome</keyword>
<protein>
    <submittedName>
        <fullName evidence="1">Uncharacterized protein</fullName>
    </submittedName>
</protein>
<accession>A0AAD9Z256</accession>
<evidence type="ECO:0000313" key="1">
    <source>
        <dbReference type="EMBL" id="KAK3170294.1"/>
    </source>
</evidence>
<reference evidence="1" key="1">
    <citation type="submission" date="2022-11" db="EMBL/GenBank/DDBJ databases">
        <title>Chromosomal genome sequence assembly and mating type (MAT) locus characterization of the leprose asexual lichenized fungus Lepraria neglecta (Nyl.) Erichsen.</title>
        <authorList>
            <person name="Allen J.L."/>
            <person name="Pfeffer B."/>
        </authorList>
    </citation>
    <scope>NUCLEOTIDE SEQUENCE</scope>
    <source>
        <strain evidence="1">Allen 5258</strain>
    </source>
</reference>
<proteinExistence type="predicted"/>
<dbReference type="EMBL" id="JASNWA010000009">
    <property type="protein sequence ID" value="KAK3170294.1"/>
    <property type="molecule type" value="Genomic_DNA"/>
</dbReference>